<evidence type="ECO:0000256" key="5">
    <source>
        <dbReference type="ARBA" id="ARBA00023295"/>
    </source>
</evidence>
<feature type="chain" id="PRO_5011463833" description="beta-N-acetylhexosaminidase" evidence="7">
    <location>
        <begin position="26"/>
        <end position="755"/>
    </location>
</feature>
<evidence type="ECO:0000259" key="10">
    <source>
        <dbReference type="Pfam" id="PF02838"/>
    </source>
</evidence>
<evidence type="ECO:0000256" key="1">
    <source>
        <dbReference type="ARBA" id="ARBA00001231"/>
    </source>
</evidence>
<dbReference type="Proteomes" id="UP000199577">
    <property type="component" value="Unassembled WGS sequence"/>
</dbReference>
<dbReference type="InterPro" id="IPR000421">
    <property type="entry name" value="FA58C"/>
</dbReference>
<feature type="signal peptide" evidence="7">
    <location>
        <begin position="1"/>
        <end position="25"/>
    </location>
</feature>
<keyword evidence="4" id="KW-0378">Hydrolase</keyword>
<dbReference type="RefSeq" id="WP_090969972.1">
    <property type="nucleotide sequence ID" value="NZ_FOLL01000001.1"/>
</dbReference>
<dbReference type="InterPro" id="IPR059177">
    <property type="entry name" value="GH29D-like_dom"/>
</dbReference>
<keyword evidence="7" id="KW-0732">Signal</keyword>
<evidence type="ECO:0000259" key="9">
    <source>
        <dbReference type="Pfam" id="PF00754"/>
    </source>
</evidence>
<dbReference type="Pfam" id="PF00754">
    <property type="entry name" value="F5_F8_type_C"/>
    <property type="match status" value="1"/>
</dbReference>
<dbReference type="Pfam" id="PF02838">
    <property type="entry name" value="Glyco_hydro_20b"/>
    <property type="match status" value="1"/>
</dbReference>
<evidence type="ECO:0000256" key="4">
    <source>
        <dbReference type="ARBA" id="ARBA00022801"/>
    </source>
</evidence>
<reference evidence="12 13" key="1">
    <citation type="submission" date="2016-10" db="EMBL/GenBank/DDBJ databases">
        <authorList>
            <person name="de Groot N.N."/>
        </authorList>
    </citation>
    <scope>NUCLEOTIDE SEQUENCE [LARGE SCALE GENOMIC DNA]</scope>
    <source>
        <strain evidence="12 13">DSM 22900</strain>
    </source>
</reference>
<evidence type="ECO:0000259" key="11">
    <source>
        <dbReference type="Pfam" id="PF13290"/>
    </source>
</evidence>
<feature type="active site" description="Proton donor" evidence="6">
    <location>
        <position position="330"/>
    </location>
</feature>
<feature type="domain" description="GH29D-like beta-sandwich" evidence="11">
    <location>
        <begin position="546"/>
        <end position="600"/>
    </location>
</feature>
<dbReference type="AlphaFoldDB" id="A0A1I1DZ00"/>
<dbReference type="InterPro" id="IPR008979">
    <property type="entry name" value="Galactose-bd-like_sf"/>
</dbReference>
<dbReference type="Pfam" id="PF00728">
    <property type="entry name" value="Glyco_hydro_20"/>
    <property type="match status" value="1"/>
</dbReference>
<sequence>MAQYALRLMLGFLVMPSVWVVPAFAQDEVAIIPQPNVLELREGKYVFPAATPVYAFEPFVEAASLLTDHPSAHFLEVQRIRSHRRLPETGVRLVQARDADKLPADGYRLVVDTSGIVLTAHHAPAMVNGILTLLQLAYTLPNDRELPAMHIEDRPRFGYRGLHLDVARHYYPLPFLKKFVDLMALYKFNRFHWHLTDGPGWRLEIKRYPELTEKAAWRTHANWKDWNQYGRRYLQAGHPNASGGYYTQEEARELVAYAARKGVTVIPEIEMPGHSDAVLAVYPQLSCTGQPYRHAEFCVGNEETFAFLTHVLDEVLDIFPSEYIHIGGDEVNKAAWAACPKCKALMEKEGLKDVDELQRYAVERINGYLTSRGRKLIGWDEIMAGGLPKGATVMSWRGEEGGINAANAGHDIIMTPNTHLYFDYYQQDPRSQPEAIGGYIPLQQVYAYEPVSEGIEKDKAKHVLGAQGNVWTEYMPTTEHVEYMTFPRALALAEVVWSDPSQRDWKSFSERLRRHYRLLQRWKVNYCRPSYAVNIAVDFNADTLTNTISMTTEQFEPGIRYTTDGEEPNAQSALYTKPIELAVPATVKAAYFVDSGRAGPVAMAKADIHKAIGKTLTYQTPWDTAYAATKSDALVNGRKGSQYPDDGQWQGFKGNVDVVLDFERREPVTSIAINFLHAPSAEACLPGEVTVLVSDNGKNFREVGVVKGGAQPSTGYSEVKAYEFRFDKPQTARYIRIVATRVHGERLLADELVVY</sequence>
<evidence type="ECO:0000313" key="13">
    <source>
        <dbReference type="Proteomes" id="UP000199577"/>
    </source>
</evidence>
<name>A0A1I1DZ00_9SPHI</name>
<dbReference type="SUPFAM" id="SSF55545">
    <property type="entry name" value="beta-N-acetylhexosaminidase-like domain"/>
    <property type="match status" value="1"/>
</dbReference>
<evidence type="ECO:0000259" key="8">
    <source>
        <dbReference type="Pfam" id="PF00728"/>
    </source>
</evidence>
<dbReference type="SUPFAM" id="SSF49785">
    <property type="entry name" value="Galactose-binding domain-like"/>
    <property type="match status" value="1"/>
</dbReference>
<dbReference type="Gene3D" id="2.60.120.260">
    <property type="entry name" value="Galactose-binding domain-like"/>
    <property type="match status" value="1"/>
</dbReference>
<dbReference type="GO" id="GO:0005975">
    <property type="term" value="P:carbohydrate metabolic process"/>
    <property type="evidence" value="ECO:0007669"/>
    <property type="project" value="InterPro"/>
</dbReference>
<dbReference type="SUPFAM" id="SSF51445">
    <property type="entry name" value="(Trans)glycosidases"/>
    <property type="match status" value="1"/>
</dbReference>
<dbReference type="PANTHER" id="PTHR22600:SF57">
    <property type="entry name" value="BETA-N-ACETYLHEXOSAMINIDASE"/>
    <property type="match status" value="1"/>
</dbReference>
<proteinExistence type="inferred from homology"/>
<dbReference type="EC" id="3.2.1.52" evidence="3"/>
<gene>
    <name evidence="12" type="ORF">SAMN05421747_10177</name>
</gene>
<feature type="domain" description="Beta-hexosaminidase bacterial type N-terminal" evidence="10">
    <location>
        <begin position="30"/>
        <end position="153"/>
    </location>
</feature>
<feature type="domain" description="F5/8 type C" evidence="9">
    <location>
        <begin position="630"/>
        <end position="745"/>
    </location>
</feature>
<keyword evidence="5" id="KW-0326">Glycosidase</keyword>
<evidence type="ECO:0000256" key="3">
    <source>
        <dbReference type="ARBA" id="ARBA00012663"/>
    </source>
</evidence>
<dbReference type="CDD" id="cd06563">
    <property type="entry name" value="GH20_chitobiase-like"/>
    <property type="match status" value="1"/>
</dbReference>
<organism evidence="12 13">
    <name type="scientific">Parapedobacter composti</name>
    <dbReference type="NCBI Taxonomy" id="623281"/>
    <lineage>
        <taxon>Bacteria</taxon>
        <taxon>Pseudomonadati</taxon>
        <taxon>Bacteroidota</taxon>
        <taxon>Sphingobacteriia</taxon>
        <taxon>Sphingobacteriales</taxon>
        <taxon>Sphingobacteriaceae</taxon>
        <taxon>Parapedobacter</taxon>
    </lineage>
</organism>
<feature type="domain" description="Glycoside hydrolase family 20 catalytic" evidence="8">
    <location>
        <begin position="157"/>
        <end position="499"/>
    </location>
</feature>
<evidence type="ECO:0000313" key="12">
    <source>
        <dbReference type="EMBL" id="SFB78218.1"/>
    </source>
</evidence>
<dbReference type="Gene3D" id="3.20.20.80">
    <property type="entry name" value="Glycosidases"/>
    <property type="match status" value="1"/>
</dbReference>
<protein>
    <recommendedName>
        <fullName evidence="3">beta-N-acetylhexosaminidase</fullName>
        <ecNumber evidence="3">3.2.1.52</ecNumber>
    </recommendedName>
</protein>
<dbReference type="Gene3D" id="3.30.379.10">
    <property type="entry name" value="Chitobiase/beta-hexosaminidase domain 2-like"/>
    <property type="match status" value="1"/>
</dbReference>
<dbReference type="PRINTS" id="PR00738">
    <property type="entry name" value="GLHYDRLASE20"/>
</dbReference>
<dbReference type="STRING" id="623281.SAMN05421747_10177"/>
<dbReference type="Pfam" id="PF13290">
    <property type="entry name" value="CHB_HEX_C_1"/>
    <property type="match status" value="1"/>
</dbReference>
<dbReference type="GO" id="GO:0004563">
    <property type="term" value="F:beta-N-acetylhexosaminidase activity"/>
    <property type="evidence" value="ECO:0007669"/>
    <property type="project" value="UniProtKB-EC"/>
</dbReference>
<dbReference type="InterPro" id="IPR015882">
    <property type="entry name" value="HEX_bac_N"/>
</dbReference>
<evidence type="ECO:0000256" key="6">
    <source>
        <dbReference type="PIRSR" id="PIRSR625705-1"/>
    </source>
</evidence>
<accession>A0A1I1DZ00</accession>
<dbReference type="InterPro" id="IPR029018">
    <property type="entry name" value="Hex-like_dom2"/>
</dbReference>
<comment type="catalytic activity">
    <reaction evidence="1">
        <text>Hydrolysis of terminal non-reducing N-acetyl-D-hexosamine residues in N-acetyl-beta-D-hexosaminides.</text>
        <dbReference type="EC" id="3.2.1.52"/>
    </reaction>
</comment>
<dbReference type="InterPro" id="IPR015883">
    <property type="entry name" value="Glyco_hydro_20_cat"/>
</dbReference>
<dbReference type="InterPro" id="IPR025705">
    <property type="entry name" value="Beta_hexosaminidase_sua/sub"/>
</dbReference>
<keyword evidence="13" id="KW-1185">Reference proteome</keyword>
<comment type="similarity">
    <text evidence="2">Belongs to the glycosyl hydrolase 20 family.</text>
</comment>
<dbReference type="OrthoDB" id="1006965at2"/>
<evidence type="ECO:0000256" key="2">
    <source>
        <dbReference type="ARBA" id="ARBA00006285"/>
    </source>
</evidence>
<dbReference type="GO" id="GO:0016020">
    <property type="term" value="C:membrane"/>
    <property type="evidence" value="ECO:0007669"/>
    <property type="project" value="TreeGrafter"/>
</dbReference>
<dbReference type="EMBL" id="FOLL01000001">
    <property type="protein sequence ID" value="SFB78218.1"/>
    <property type="molecule type" value="Genomic_DNA"/>
</dbReference>
<dbReference type="InterPro" id="IPR017853">
    <property type="entry name" value="GH"/>
</dbReference>
<evidence type="ECO:0000256" key="7">
    <source>
        <dbReference type="SAM" id="SignalP"/>
    </source>
</evidence>
<dbReference type="GO" id="GO:0030203">
    <property type="term" value="P:glycosaminoglycan metabolic process"/>
    <property type="evidence" value="ECO:0007669"/>
    <property type="project" value="TreeGrafter"/>
</dbReference>
<dbReference type="PANTHER" id="PTHR22600">
    <property type="entry name" value="BETA-HEXOSAMINIDASE"/>
    <property type="match status" value="1"/>
</dbReference>